<dbReference type="InterPro" id="IPR047574">
    <property type="entry name" value="AD"/>
</dbReference>
<evidence type="ECO:0000313" key="3">
    <source>
        <dbReference type="Proteomes" id="UP000494256"/>
    </source>
</evidence>
<feature type="domain" description="AD" evidence="1">
    <location>
        <begin position="72"/>
        <end position="165"/>
    </location>
</feature>
<dbReference type="PANTHER" id="PTHR14710:SF2">
    <property type="entry name" value="GEM-ASSOCIATED PROTEIN 6"/>
    <property type="match status" value="1"/>
</dbReference>
<organism evidence="2 3">
    <name type="scientific">Arctia plantaginis</name>
    <name type="common">Wood tiger moth</name>
    <name type="synonym">Phalaena plantaginis</name>
    <dbReference type="NCBI Taxonomy" id="874455"/>
    <lineage>
        <taxon>Eukaryota</taxon>
        <taxon>Metazoa</taxon>
        <taxon>Ecdysozoa</taxon>
        <taxon>Arthropoda</taxon>
        <taxon>Hexapoda</taxon>
        <taxon>Insecta</taxon>
        <taxon>Pterygota</taxon>
        <taxon>Neoptera</taxon>
        <taxon>Endopterygota</taxon>
        <taxon>Lepidoptera</taxon>
        <taxon>Glossata</taxon>
        <taxon>Ditrysia</taxon>
        <taxon>Noctuoidea</taxon>
        <taxon>Erebidae</taxon>
        <taxon>Arctiinae</taxon>
        <taxon>Arctia</taxon>
    </lineage>
</organism>
<evidence type="ECO:0000313" key="2">
    <source>
        <dbReference type="EMBL" id="CAB3223950.1"/>
    </source>
</evidence>
<dbReference type="PROSITE" id="PS52001">
    <property type="entry name" value="AD"/>
    <property type="match status" value="1"/>
</dbReference>
<dbReference type="AlphaFoldDB" id="A0A8S0YV77"/>
<dbReference type="OrthoDB" id="163438at2759"/>
<sequence length="167" mass="18864">MNNNITQNTNYNLIKKDSELQLALIDKYVKIQIIKNCCHTGFVHSVDPVTHSIILLIPQGDTYKTTIIPGHAILDVTEEVLPADIKPPQRKQLEADSGEDLLKRKKKLIAWFKLNLLPVSEQDDAIIIGNVNLLPPYKSLDLCTDNPIVAMQIKKILERMPEDMVTV</sequence>
<reference evidence="2 3" key="1">
    <citation type="submission" date="2020-04" db="EMBL/GenBank/DDBJ databases">
        <authorList>
            <person name="Wallbank WR R."/>
            <person name="Pardo Diaz C."/>
            <person name="Kozak K."/>
            <person name="Martin S."/>
            <person name="Jiggins C."/>
            <person name="Moest M."/>
            <person name="Warren A I."/>
            <person name="Byers J.R.P. K."/>
            <person name="Montejo-Kovacevich G."/>
            <person name="Yen C E."/>
        </authorList>
    </citation>
    <scope>NUCLEOTIDE SEQUENCE [LARGE SCALE GENOMIC DNA]</scope>
</reference>
<dbReference type="GO" id="GO:0005634">
    <property type="term" value="C:nucleus"/>
    <property type="evidence" value="ECO:0007669"/>
    <property type="project" value="InterPro"/>
</dbReference>
<dbReference type="EMBL" id="CADEBD010000171">
    <property type="protein sequence ID" value="CAB3223950.1"/>
    <property type="molecule type" value="Genomic_DNA"/>
</dbReference>
<gene>
    <name evidence="2" type="ORF">APLA_LOCUS1639</name>
</gene>
<name>A0A8S0YV77_ARCPL</name>
<dbReference type="GO" id="GO:0000387">
    <property type="term" value="P:spliceosomal snRNP assembly"/>
    <property type="evidence" value="ECO:0007669"/>
    <property type="project" value="TreeGrafter"/>
</dbReference>
<dbReference type="PANTHER" id="PTHR14710">
    <property type="entry name" value="GEM-ASSOCIATED PROTEIN 6"/>
    <property type="match status" value="1"/>
</dbReference>
<accession>A0A8S0YV77</accession>
<dbReference type="Proteomes" id="UP000494256">
    <property type="component" value="Unassembled WGS sequence"/>
</dbReference>
<proteinExistence type="predicted"/>
<dbReference type="Gene3D" id="2.30.30.100">
    <property type="match status" value="1"/>
</dbReference>
<dbReference type="GO" id="GO:0032797">
    <property type="term" value="C:SMN complex"/>
    <property type="evidence" value="ECO:0007669"/>
    <property type="project" value="TreeGrafter"/>
</dbReference>
<evidence type="ECO:0000259" key="1">
    <source>
        <dbReference type="PROSITE" id="PS52001"/>
    </source>
</evidence>
<comment type="caution">
    <text evidence="2">The sequence shown here is derived from an EMBL/GenBank/DDBJ whole genome shotgun (WGS) entry which is preliminary data.</text>
</comment>
<dbReference type="InterPro" id="IPR009422">
    <property type="entry name" value="Gemin6"/>
</dbReference>
<dbReference type="GO" id="GO:0000245">
    <property type="term" value="P:spliceosomal complex assembly"/>
    <property type="evidence" value="ECO:0007669"/>
    <property type="project" value="InterPro"/>
</dbReference>
<protein>
    <recommendedName>
        <fullName evidence="1">AD domain-containing protein</fullName>
    </recommendedName>
</protein>